<evidence type="ECO:0000313" key="5">
    <source>
        <dbReference type="Proteomes" id="UP000316628"/>
    </source>
</evidence>
<dbReference type="RefSeq" id="WP_141978993.1">
    <property type="nucleotide sequence ID" value="NZ_VFPP01000001.1"/>
</dbReference>
<dbReference type="Proteomes" id="UP000316628">
    <property type="component" value="Unassembled WGS sequence"/>
</dbReference>
<dbReference type="OrthoDB" id="2570341at2"/>
<comment type="caution">
    <text evidence="4">The sequence shown here is derived from an EMBL/GenBank/DDBJ whole genome shotgun (WGS) entry which is preliminary data.</text>
</comment>
<dbReference type="SUPFAM" id="SSF48498">
    <property type="entry name" value="Tetracyclin repressor-like, C-terminal domain"/>
    <property type="match status" value="1"/>
</dbReference>
<proteinExistence type="predicted"/>
<evidence type="ECO:0000256" key="2">
    <source>
        <dbReference type="ARBA" id="ARBA00023163"/>
    </source>
</evidence>
<dbReference type="Gene3D" id="1.10.357.10">
    <property type="entry name" value="Tetracycline Repressor, domain 2"/>
    <property type="match status" value="1"/>
</dbReference>
<organism evidence="4 5">
    <name type="scientific">Saccharothrix saharensis</name>
    <dbReference type="NCBI Taxonomy" id="571190"/>
    <lineage>
        <taxon>Bacteria</taxon>
        <taxon>Bacillati</taxon>
        <taxon>Actinomycetota</taxon>
        <taxon>Actinomycetes</taxon>
        <taxon>Pseudonocardiales</taxon>
        <taxon>Pseudonocardiaceae</taxon>
        <taxon>Saccharothrix</taxon>
    </lineage>
</organism>
<dbReference type="GO" id="GO:0045892">
    <property type="term" value="P:negative regulation of DNA-templated transcription"/>
    <property type="evidence" value="ECO:0007669"/>
    <property type="project" value="InterPro"/>
</dbReference>
<evidence type="ECO:0000259" key="3">
    <source>
        <dbReference type="Pfam" id="PF02909"/>
    </source>
</evidence>
<dbReference type="InterPro" id="IPR036271">
    <property type="entry name" value="Tet_transcr_reg_TetR-rel_C_sf"/>
</dbReference>
<dbReference type="EMBL" id="VFPP01000001">
    <property type="protein sequence ID" value="TQM80961.1"/>
    <property type="molecule type" value="Genomic_DNA"/>
</dbReference>
<evidence type="ECO:0000256" key="1">
    <source>
        <dbReference type="ARBA" id="ARBA00023015"/>
    </source>
</evidence>
<dbReference type="InterPro" id="IPR004111">
    <property type="entry name" value="Repressor_TetR_C"/>
</dbReference>
<protein>
    <submittedName>
        <fullName evidence="4">Tetracycline repressor-like protein</fullName>
    </submittedName>
</protein>
<accession>A0A543JDU3</accession>
<sequence length="155" mass="17076">MSRRSELCARTLWSRYRRHPWPAQLGPITRPLPLPNLAVHAEWAPAALDGSGPSAAEMCDLHVVFSSYVHGIAVHLERGQQALGASGPSEDEWMESRASAMGAITGSGRYPPFAWVLGELAEEGYDLDLDELFELGLRSVPDGLAPRLDRRRDVM</sequence>
<dbReference type="AlphaFoldDB" id="A0A543JDU3"/>
<keyword evidence="5" id="KW-1185">Reference proteome</keyword>
<gene>
    <name evidence="4" type="ORF">FHX81_3320</name>
</gene>
<keyword evidence="1" id="KW-0805">Transcription regulation</keyword>
<feature type="domain" description="Tetracycline repressor TetR C-terminal" evidence="3">
    <location>
        <begin position="8"/>
        <end position="145"/>
    </location>
</feature>
<reference evidence="4 5" key="1">
    <citation type="submission" date="2019-06" db="EMBL/GenBank/DDBJ databases">
        <title>Sequencing the genomes of 1000 actinobacteria strains.</title>
        <authorList>
            <person name="Klenk H.-P."/>
        </authorList>
    </citation>
    <scope>NUCLEOTIDE SEQUENCE [LARGE SCALE GENOMIC DNA]</scope>
    <source>
        <strain evidence="4 5">DSM 45456</strain>
    </source>
</reference>
<name>A0A543JDU3_9PSEU</name>
<dbReference type="Pfam" id="PF02909">
    <property type="entry name" value="TetR_C_1"/>
    <property type="match status" value="1"/>
</dbReference>
<keyword evidence="2" id="KW-0804">Transcription</keyword>
<evidence type="ECO:0000313" key="4">
    <source>
        <dbReference type="EMBL" id="TQM80961.1"/>
    </source>
</evidence>